<name>A0ACC1JDZ2_9FUNG</name>
<comment type="caution">
    <text evidence="1">The sequence shown here is derived from an EMBL/GenBank/DDBJ whole genome shotgun (WGS) entry which is preliminary data.</text>
</comment>
<gene>
    <name evidence="1" type="ORF">FBU59_001550</name>
</gene>
<proteinExistence type="predicted"/>
<keyword evidence="2" id="KW-1185">Reference proteome</keyword>
<sequence length="439" mass="49673">MCEDDYYKYGDIYVAAPDTVALSNPSDCRTVMGSHSFKKSQFYEGLRVIDENMLLTRDAAFNQLRRRQIGPAFTPGYLQCMEPTILECGILALKKKWDKLINNGHGSVKIDYHMDFSLATFDVISALGYSQQFHAVENSESKIILWMTKYRWLSVINAICPLATTFPFSLLIRPLLKSKEEYVRFTNAAAERRREQTRRGEKVPNDILQALIDGEDPESKAKMTPTQVTAEHISILGAATDTTALTMTWALHYLMLYPECYRKATEEVRSAFTSDHLIGYSEGRSQLPYVEACIYESLRIRAVTGGIMLRDVPPGGVTFQGHYLPAGMVVGINIAGLNHHQDVWKDSKRFMPERFIDDPKLKQSVMTFSSGVRICPGRALAWSEMITIVANLLKDYDFKLPKGSLYGPHNTDESGMPVVMPRPKNPERDCIIIVTKRML</sequence>
<protein>
    <submittedName>
        <fullName evidence="1">Uncharacterized protein</fullName>
    </submittedName>
</protein>
<organism evidence="1 2">
    <name type="scientific">Linderina macrospora</name>
    <dbReference type="NCBI Taxonomy" id="4868"/>
    <lineage>
        <taxon>Eukaryota</taxon>
        <taxon>Fungi</taxon>
        <taxon>Fungi incertae sedis</taxon>
        <taxon>Zoopagomycota</taxon>
        <taxon>Kickxellomycotina</taxon>
        <taxon>Kickxellomycetes</taxon>
        <taxon>Kickxellales</taxon>
        <taxon>Kickxellaceae</taxon>
        <taxon>Linderina</taxon>
    </lineage>
</organism>
<accession>A0ACC1JDZ2</accession>
<evidence type="ECO:0000313" key="1">
    <source>
        <dbReference type="EMBL" id="KAJ1948529.1"/>
    </source>
</evidence>
<dbReference type="EMBL" id="JANBPW010000706">
    <property type="protein sequence ID" value="KAJ1948529.1"/>
    <property type="molecule type" value="Genomic_DNA"/>
</dbReference>
<dbReference type="Proteomes" id="UP001150603">
    <property type="component" value="Unassembled WGS sequence"/>
</dbReference>
<reference evidence="1" key="1">
    <citation type="submission" date="2022-07" db="EMBL/GenBank/DDBJ databases">
        <title>Phylogenomic reconstructions and comparative analyses of Kickxellomycotina fungi.</title>
        <authorList>
            <person name="Reynolds N.K."/>
            <person name="Stajich J.E."/>
            <person name="Barry K."/>
            <person name="Grigoriev I.V."/>
            <person name="Crous P."/>
            <person name="Smith M.E."/>
        </authorList>
    </citation>
    <scope>NUCLEOTIDE SEQUENCE</scope>
    <source>
        <strain evidence="1">NRRL 5244</strain>
    </source>
</reference>
<evidence type="ECO:0000313" key="2">
    <source>
        <dbReference type="Proteomes" id="UP001150603"/>
    </source>
</evidence>